<evidence type="ECO:0000256" key="1">
    <source>
        <dbReference type="ARBA" id="ARBA00000085"/>
    </source>
</evidence>
<proteinExistence type="predicted"/>
<keyword evidence="10" id="KW-1185">Reference proteome</keyword>
<dbReference type="EC" id="2.7.13.3" evidence="2"/>
<dbReference type="InterPro" id="IPR011990">
    <property type="entry name" value="TPR-like_helical_dom_sf"/>
</dbReference>
<keyword evidence="6" id="KW-0175">Coiled coil</keyword>
<dbReference type="PROSITE" id="PS51257">
    <property type="entry name" value="PROKAR_LIPOPROTEIN"/>
    <property type="match status" value="1"/>
</dbReference>
<evidence type="ECO:0000313" key="10">
    <source>
        <dbReference type="Proteomes" id="UP000603728"/>
    </source>
</evidence>
<dbReference type="Pfam" id="PF02518">
    <property type="entry name" value="HATPase_c"/>
    <property type="match status" value="1"/>
</dbReference>
<keyword evidence="4" id="KW-0418">Kinase</keyword>
<comment type="caution">
    <text evidence="9">The sequence shown here is derived from an EMBL/GenBank/DDBJ whole genome shotgun (WGS) entry which is preliminary data.</text>
</comment>
<dbReference type="EMBL" id="JAERSF010000004">
    <property type="protein sequence ID" value="MBL0739159.1"/>
    <property type="molecule type" value="Genomic_DNA"/>
</dbReference>
<evidence type="ECO:0000256" key="3">
    <source>
        <dbReference type="ARBA" id="ARBA00022679"/>
    </source>
</evidence>
<comment type="catalytic activity">
    <reaction evidence="1">
        <text>ATP + protein L-histidine = ADP + protein N-phospho-L-histidine.</text>
        <dbReference type="EC" id="2.7.13.3"/>
    </reaction>
</comment>
<organism evidence="9 10">
    <name type="scientific">Flavobacterium tagetis</name>
    <dbReference type="NCBI Taxonomy" id="2801336"/>
    <lineage>
        <taxon>Bacteria</taxon>
        <taxon>Pseudomonadati</taxon>
        <taxon>Bacteroidota</taxon>
        <taxon>Flavobacteriia</taxon>
        <taxon>Flavobacteriales</taxon>
        <taxon>Flavobacteriaceae</taxon>
        <taxon>Flavobacterium</taxon>
    </lineage>
</organism>
<evidence type="ECO:0000256" key="2">
    <source>
        <dbReference type="ARBA" id="ARBA00012438"/>
    </source>
</evidence>
<dbReference type="PANTHER" id="PTHR24421">
    <property type="entry name" value="NITRATE/NITRITE SENSOR PROTEIN NARX-RELATED"/>
    <property type="match status" value="1"/>
</dbReference>
<evidence type="ECO:0000256" key="6">
    <source>
        <dbReference type="SAM" id="Coils"/>
    </source>
</evidence>
<evidence type="ECO:0000256" key="7">
    <source>
        <dbReference type="SAM" id="Phobius"/>
    </source>
</evidence>
<feature type="coiled-coil region" evidence="6">
    <location>
        <begin position="20"/>
        <end position="47"/>
    </location>
</feature>
<dbReference type="RefSeq" id="WP_202006169.1">
    <property type="nucleotide sequence ID" value="NZ_JAERSF010000004.1"/>
</dbReference>
<evidence type="ECO:0000259" key="8">
    <source>
        <dbReference type="Pfam" id="PF02518"/>
    </source>
</evidence>
<dbReference type="Gene3D" id="1.25.40.10">
    <property type="entry name" value="Tetratricopeptide repeat domain"/>
    <property type="match status" value="2"/>
</dbReference>
<dbReference type="Gene3D" id="3.30.565.10">
    <property type="entry name" value="Histidine kinase-like ATPase, C-terminal domain"/>
    <property type="match status" value="1"/>
</dbReference>
<dbReference type="InterPro" id="IPR050482">
    <property type="entry name" value="Sensor_HK_TwoCompSys"/>
</dbReference>
<keyword evidence="7" id="KW-1133">Transmembrane helix</keyword>
<sequence length="575" mass="66334">MIPKRIHLVTSITALLLVLFSCQKDNNDNLKELNNKLEIQKNIDKAEVFRQNYSDTDSAFFYYNKAKLLCDPKKDPDSYVSILNCMADIQLNHADYIGSETTITDAIPYLKSIKDQTNVWNIYTTLATNYLRTYNLNDALLYYNKALGLKVDEPRKSLTKSNIGSVLLEQQKYNDALQIFLRLSAQKELQQKPEHNAKNINNIGLCYNKMNDPRGIQYLNHALEIRKGLKNVSGIGASNLHIAKYYDETKNFVLAKKHAQLSYESYTKANAMEDRLNALALIIKNSNGPELKKNSLLYVALVDSAFEVRQRAKNKFAKIKYDSKSEKEENLKLRTQKAQKELQIEKQKNRNIISYLIIILSIIIIFIIYYYLTSKVNKEKIEATYRSETRIAKKLHDELANDIYHTIAFTENKNLSIAENKEQLMRNLDAIYTRTRDISKENNPIPADQNYVLHLKQMISEFSTPDINLMLNGLNIVSWDSIDQNKKEAIYRILQELLVNMKKHSNATLVSISFKKVEKHIIVNYNDNGKGIDSKKITFKNGLHNIESRILKIRGEISFDSLPNKGFKATFKFPS</sequence>
<keyword evidence="7" id="KW-0472">Membrane</keyword>
<dbReference type="GO" id="GO:0005524">
    <property type="term" value="F:ATP binding"/>
    <property type="evidence" value="ECO:0007669"/>
    <property type="project" value="UniProtKB-KW"/>
</dbReference>
<dbReference type="PANTHER" id="PTHR24421:SF10">
    <property type="entry name" value="NITRATE_NITRITE SENSOR PROTEIN NARQ"/>
    <property type="match status" value="1"/>
</dbReference>
<reference evidence="9 10" key="1">
    <citation type="submission" date="2021-01" db="EMBL/GenBank/DDBJ databases">
        <title>Genome seq and assembly of Flavobacterium sp. GN10.</title>
        <authorList>
            <person name="Chhetri G."/>
        </authorList>
    </citation>
    <scope>NUCLEOTIDE SEQUENCE [LARGE SCALE GENOMIC DNA]</scope>
    <source>
        <strain evidence="9 10">GN10</strain>
    </source>
</reference>
<gene>
    <name evidence="9" type="ORF">JI750_19870</name>
</gene>
<dbReference type="InterPro" id="IPR003594">
    <property type="entry name" value="HATPase_dom"/>
</dbReference>
<dbReference type="SUPFAM" id="SSF55874">
    <property type="entry name" value="ATPase domain of HSP90 chaperone/DNA topoisomerase II/histidine kinase"/>
    <property type="match status" value="1"/>
</dbReference>
<feature type="domain" description="Histidine kinase/HSP90-like ATPase" evidence="8">
    <location>
        <begin position="487"/>
        <end position="574"/>
    </location>
</feature>
<keyword evidence="9" id="KW-0067">ATP-binding</keyword>
<accession>A0ABS1KIK8</accession>
<evidence type="ECO:0000256" key="5">
    <source>
        <dbReference type="ARBA" id="ARBA00023012"/>
    </source>
</evidence>
<dbReference type="CDD" id="cd16917">
    <property type="entry name" value="HATPase_UhpB-NarQ-NarX-like"/>
    <property type="match status" value="1"/>
</dbReference>
<feature type="transmembrane region" description="Helical" evidence="7">
    <location>
        <begin position="352"/>
        <end position="372"/>
    </location>
</feature>
<feature type="coiled-coil region" evidence="6">
    <location>
        <begin position="321"/>
        <end position="350"/>
    </location>
</feature>
<dbReference type="InterPro" id="IPR036890">
    <property type="entry name" value="HATPase_C_sf"/>
</dbReference>
<name>A0ABS1KIK8_9FLAO</name>
<dbReference type="SUPFAM" id="SSF48452">
    <property type="entry name" value="TPR-like"/>
    <property type="match status" value="1"/>
</dbReference>
<protein>
    <recommendedName>
        <fullName evidence="2">histidine kinase</fullName>
        <ecNumber evidence="2">2.7.13.3</ecNumber>
    </recommendedName>
</protein>
<evidence type="ECO:0000256" key="4">
    <source>
        <dbReference type="ARBA" id="ARBA00022777"/>
    </source>
</evidence>
<keyword evidence="9" id="KW-0547">Nucleotide-binding</keyword>
<keyword evidence="3" id="KW-0808">Transferase</keyword>
<keyword evidence="7" id="KW-0812">Transmembrane</keyword>
<dbReference type="Proteomes" id="UP000603728">
    <property type="component" value="Unassembled WGS sequence"/>
</dbReference>
<evidence type="ECO:0000313" key="9">
    <source>
        <dbReference type="EMBL" id="MBL0739159.1"/>
    </source>
</evidence>
<keyword evidence="5" id="KW-0902">Two-component regulatory system</keyword>